<feature type="domain" description="Oxo-4-hydroxy-4-carboxy-5-ureidoimidazoline decarboxylase" evidence="2">
    <location>
        <begin position="13"/>
        <end position="182"/>
    </location>
</feature>
<dbReference type="InterPro" id="IPR018020">
    <property type="entry name" value="OHCU_decarboxylase"/>
</dbReference>
<evidence type="ECO:0000313" key="4">
    <source>
        <dbReference type="Proteomes" id="UP000275078"/>
    </source>
</evidence>
<gene>
    <name evidence="3" type="ORF">BJ508DRAFT_373361</name>
</gene>
<evidence type="ECO:0000259" key="2">
    <source>
        <dbReference type="Pfam" id="PF09349"/>
    </source>
</evidence>
<organism evidence="3 4">
    <name type="scientific">Ascobolus immersus RN42</name>
    <dbReference type="NCBI Taxonomy" id="1160509"/>
    <lineage>
        <taxon>Eukaryota</taxon>
        <taxon>Fungi</taxon>
        <taxon>Dikarya</taxon>
        <taxon>Ascomycota</taxon>
        <taxon>Pezizomycotina</taxon>
        <taxon>Pezizomycetes</taxon>
        <taxon>Pezizales</taxon>
        <taxon>Ascobolaceae</taxon>
        <taxon>Ascobolus</taxon>
    </lineage>
</organism>
<name>A0A3N4II03_ASCIM</name>
<keyword evidence="4" id="KW-1185">Reference proteome</keyword>
<keyword evidence="1" id="KW-0659">Purine metabolism</keyword>
<dbReference type="OrthoDB" id="5398391at2759"/>
<sequence length="198" mass="21837">MPATLPPASALPSLPTQTQEAALSLLFEPSPPLLSLLQPHLSPAAQSWPELINRLRDFLLKHNASVSKGSAEEKVLIEVLGSHPRLGEKKVHSEISRMEQAAMAKASAATPQGDSEEVQEKLRVLNKEYEEKFPGLRYVVFVNARPRSVIMENMRQRIDRGDYEAEKVEGINAMCDIAIDRASKLDIVDSAKGEKSSL</sequence>
<dbReference type="GO" id="GO:0006144">
    <property type="term" value="P:purine nucleobase metabolic process"/>
    <property type="evidence" value="ECO:0007669"/>
    <property type="project" value="UniProtKB-KW"/>
</dbReference>
<dbReference type="Pfam" id="PF09349">
    <property type="entry name" value="OHCU_decarbox"/>
    <property type="match status" value="1"/>
</dbReference>
<dbReference type="Proteomes" id="UP000275078">
    <property type="component" value="Unassembled WGS sequence"/>
</dbReference>
<dbReference type="AlphaFoldDB" id="A0A3N4II03"/>
<protein>
    <recommendedName>
        <fullName evidence="2">Oxo-4-hydroxy-4-carboxy-5-ureidoimidazoline decarboxylase domain-containing protein</fullName>
    </recommendedName>
</protein>
<dbReference type="PANTHER" id="PTHR37987">
    <property type="entry name" value="CHROMOSOME 9, WHOLE GENOME SHOTGUN SEQUENCE"/>
    <property type="match status" value="1"/>
</dbReference>
<dbReference type="PANTHER" id="PTHR37987:SF1">
    <property type="entry name" value="OXO-4-HYDROXY-4-CARBOXY-5-UREIDOIMIDAZOLINE DECARBOXYLASE DOMAIN-CONTAINING PROTEIN"/>
    <property type="match status" value="1"/>
</dbReference>
<dbReference type="EMBL" id="ML119652">
    <property type="protein sequence ID" value="RPA85782.1"/>
    <property type="molecule type" value="Genomic_DNA"/>
</dbReference>
<reference evidence="3 4" key="1">
    <citation type="journal article" date="2018" name="Nat. Ecol. Evol.">
        <title>Pezizomycetes genomes reveal the molecular basis of ectomycorrhizal truffle lifestyle.</title>
        <authorList>
            <person name="Murat C."/>
            <person name="Payen T."/>
            <person name="Noel B."/>
            <person name="Kuo A."/>
            <person name="Morin E."/>
            <person name="Chen J."/>
            <person name="Kohler A."/>
            <person name="Krizsan K."/>
            <person name="Balestrini R."/>
            <person name="Da Silva C."/>
            <person name="Montanini B."/>
            <person name="Hainaut M."/>
            <person name="Levati E."/>
            <person name="Barry K.W."/>
            <person name="Belfiori B."/>
            <person name="Cichocki N."/>
            <person name="Clum A."/>
            <person name="Dockter R.B."/>
            <person name="Fauchery L."/>
            <person name="Guy J."/>
            <person name="Iotti M."/>
            <person name="Le Tacon F."/>
            <person name="Lindquist E.A."/>
            <person name="Lipzen A."/>
            <person name="Malagnac F."/>
            <person name="Mello A."/>
            <person name="Molinier V."/>
            <person name="Miyauchi S."/>
            <person name="Poulain J."/>
            <person name="Riccioni C."/>
            <person name="Rubini A."/>
            <person name="Sitrit Y."/>
            <person name="Splivallo R."/>
            <person name="Traeger S."/>
            <person name="Wang M."/>
            <person name="Zifcakova L."/>
            <person name="Wipf D."/>
            <person name="Zambonelli A."/>
            <person name="Paolocci F."/>
            <person name="Nowrousian M."/>
            <person name="Ottonello S."/>
            <person name="Baldrian P."/>
            <person name="Spatafora J.W."/>
            <person name="Henrissat B."/>
            <person name="Nagy L.G."/>
            <person name="Aury J.M."/>
            <person name="Wincker P."/>
            <person name="Grigoriev I.V."/>
            <person name="Bonfante P."/>
            <person name="Martin F.M."/>
        </authorList>
    </citation>
    <scope>NUCLEOTIDE SEQUENCE [LARGE SCALE GENOMIC DNA]</scope>
    <source>
        <strain evidence="3 4">RN42</strain>
    </source>
</reference>
<dbReference type="STRING" id="1160509.A0A3N4II03"/>
<accession>A0A3N4II03</accession>
<evidence type="ECO:0000256" key="1">
    <source>
        <dbReference type="ARBA" id="ARBA00022631"/>
    </source>
</evidence>
<proteinExistence type="predicted"/>
<dbReference type="SUPFAM" id="SSF158694">
    <property type="entry name" value="UraD-Like"/>
    <property type="match status" value="1"/>
</dbReference>
<evidence type="ECO:0000313" key="3">
    <source>
        <dbReference type="EMBL" id="RPA85782.1"/>
    </source>
</evidence>
<dbReference type="Gene3D" id="1.10.3330.10">
    <property type="entry name" value="Oxo-4-hydroxy-4-carboxy-5-ureidoimidazoline decarboxylase"/>
    <property type="match status" value="1"/>
</dbReference>
<dbReference type="InterPro" id="IPR036778">
    <property type="entry name" value="OHCU_decarboxylase_sf"/>
</dbReference>